<keyword evidence="4" id="KW-1185">Reference proteome</keyword>
<feature type="region of interest" description="Disordered" evidence="1">
    <location>
        <begin position="245"/>
        <end position="281"/>
    </location>
</feature>
<dbReference type="InParanoid" id="W0RCL3"/>
<evidence type="ECO:0008006" key="5">
    <source>
        <dbReference type="Google" id="ProtNLM"/>
    </source>
</evidence>
<dbReference type="RefSeq" id="WP_025409605.1">
    <property type="nucleotide sequence ID" value="NZ_CP007128.1"/>
</dbReference>
<dbReference type="AlphaFoldDB" id="W0RCL3"/>
<dbReference type="HOGENOM" id="CLU_559918_0_0_0"/>
<protein>
    <recommendedName>
        <fullName evidence="5">Aerotolerance regulator N-terminal domain-containing protein</fullName>
    </recommendedName>
</protein>
<gene>
    <name evidence="3" type="ORF">J421_0523</name>
</gene>
<accession>W0RCL3</accession>
<evidence type="ECO:0000256" key="1">
    <source>
        <dbReference type="SAM" id="MobiDB-lite"/>
    </source>
</evidence>
<evidence type="ECO:0000313" key="4">
    <source>
        <dbReference type="Proteomes" id="UP000019151"/>
    </source>
</evidence>
<name>W0RCL3_9BACT</name>
<dbReference type="EMBL" id="CP007128">
    <property type="protein sequence ID" value="AHG88060.1"/>
    <property type="molecule type" value="Genomic_DNA"/>
</dbReference>
<reference evidence="3 4" key="1">
    <citation type="journal article" date="2014" name="Genome Announc.">
        <title>Genome Sequence and Methylome of Soil Bacterium Gemmatirosa kalamazoonensis KBS708T, a Member of the Rarely Cultivated Gemmatimonadetes Phylum.</title>
        <authorList>
            <person name="Debruyn J.M."/>
            <person name="Radosevich M."/>
            <person name="Wommack K.E."/>
            <person name="Polson S.W."/>
            <person name="Hauser L.J."/>
            <person name="Fawaz M.N."/>
            <person name="Korlach J."/>
            <person name="Tsai Y.C."/>
        </authorList>
    </citation>
    <scope>NUCLEOTIDE SEQUENCE [LARGE SCALE GENOMIC DNA]</scope>
    <source>
        <strain evidence="3 4">KBS708</strain>
    </source>
</reference>
<feature type="transmembrane region" description="Helical" evidence="2">
    <location>
        <begin position="6"/>
        <end position="27"/>
    </location>
</feature>
<keyword evidence="2" id="KW-0472">Membrane</keyword>
<proteinExistence type="predicted"/>
<keyword evidence="2" id="KW-1133">Transmembrane helix</keyword>
<keyword evidence="2" id="KW-0812">Transmembrane</keyword>
<organism evidence="3 4">
    <name type="scientific">Gemmatirosa kalamazoonensis</name>
    <dbReference type="NCBI Taxonomy" id="861299"/>
    <lineage>
        <taxon>Bacteria</taxon>
        <taxon>Pseudomonadati</taxon>
        <taxon>Gemmatimonadota</taxon>
        <taxon>Gemmatimonadia</taxon>
        <taxon>Gemmatimonadales</taxon>
        <taxon>Gemmatimonadaceae</taxon>
        <taxon>Gemmatirosa</taxon>
    </lineage>
</organism>
<dbReference type="STRING" id="861299.J421_0523"/>
<evidence type="ECO:0000313" key="3">
    <source>
        <dbReference type="EMBL" id="AHG88060.1"/>
    </source>
</evidence>
<dbReference type="Proteomes" id="UP000019151">
    <property type="component" value="Chromosome"/>
</dbReference>
<dbReference type="eggNOG" id="ENOG50347HR">
    <property type="taxonomic scope" value="Bacteria"/>
</dbReference>
<dbReference type="KEGG" id="gba:J421_0523"/>
<evidence type="ECO:0000256" key="2">
    <source>
        <dbReference type="SAM" id="Phobius"/>
    </source>
</evidence>
<sequence>MRFLAPGWILVGVAAALALVALHLLALGRPAPLLLPTARFVPMRSARARRLARRPRDLLLLAMRAAAVLTGALALARPTRTPERRPIARVIVADRSGAVRDVGAVRDSVRAVGSTGDLLVAFDTAARAAIALGTTPAARDSAIDRALARDSASSAPAGSLSAALAAARRAAPRLRDGADSVELVIVAPLTTREADAATGAVRATWAGRARVMRVAAAEPPAAGAVRVTWRRGGSDDALAAAAGMLDGTVPSPQGGSPPTPNIAPDARERRTDPTPGGSAERTTALVVRDGATAADSAWARANAGALVDWPADGVPNGWRPRARVDTAGAVVAGTAAFVAPIARRAAWPGSDAAARVIARWADGEPAAVERALGDGCVRGVAVPVPQVGDAALRPPFRALLAALTAPCAHRATGAPLGDATVRALAGSGRLLATDALGRAPTPPDPLAQWLLAAAIALLVIELPLRLARRPVEPPNDIAADASTEAAA</sequence>